<dbReference type="InterPro" id="IPR012340">
    <property type="entry name" value="NA-bd_OB-fold"/>
</dbReference>
<evidence type="ECO:0000256" key="1">
    <source>
        <dbReference type="ARBA" id="ARBA00001849"/>
    </source>
</evidence>
<dbReference type="EC" id="3.1.13.1" evidence="7"/>
<dbReference type="NCBIfam" id="TIGR00358">
    <property type="entry name" value="3_prime_RNase"/>
    <property type="match status" value="1"/>
</dbReference>
<evidence type="ECO:0000256" key="4">
    <source>
        <dbReference type="ARBA" id="ARBA00022801"/>
    </source>
</evidence>
<dbReference type="PANTHER" id="PTHR23355:SF9">
    <property type="entry name" value="DIS3-LIKE EXONUCLEASE 2"/>
    <property type="match status" value="1"/>
</dbReference>
<keyword evidence="10" id="KW-1185">Reference proteome</keyword>
<evidence type="ECO:0000256" key="2">
    <source>
        <dbReference type="ARBA" id="ARBA00022490"/>
    </source>
</evidence>
<dbReference type="AlphaFoldDB" id="A0A7X9YHA9"/>
<comment type="catalytic activity">
    <reaction evidence="1 7">
        <text>Exonucleolytic cleavage in the 3'- to 5'-direction to yield nucleoside 5'-phosphates.</text>
        <dbReference type="EC" id="3.1.13.1"/>
    </reaction>
</comment>
<keyword evidence="2 7" id="KW-0963">Cytoplasm</keyword>
<accession>A0A7X9YHA9</accession>
<dbReference type="InterPro" id="IPR001900">
    <property type="entry name" value="RNase_II/R"/>
</dbReference>
<dbReference type="InterPro" id="IPR011805">
    <property type="entry name" value="RNase_R"/>
</dbReference>
<proteinExistence type="inferred from homology"/>
<feature type="domain" description="S1 motif" evidence="8">
    <location>
        <begin position="616"/>
        <end position="698"/>
    </location>
</feature>
<evidence type="ECO:0000256" key="5">
    <source>
        <dbReference type="ARBA" id="ARBA00022839"/>
    </source>
</evidence>
<reference evidence="9 10" key="1">
    <citation type="submission" date="2020-04" db="EMBL/GenBank/DDBJ databases">
        <title>Collinsella sp. KGMB02528 nov., an anaerobic actinobacterium isolated from human feces.</title>
        <authorList>
            <person name="Han K.-I."/>
            <person name="Eom M.K."/>
            <person name="Kim J.-S."/>
            <person name="Lee K.C."/>
            <person name="Suh M.K."/>
            <person name="Park S.-H."/>
            <person name="Lee J.H."/>
            <person name="Kang S.W."/>
            <person name="Park J.-E."/>
            <person name="Oh B.S."/>
            <person name="Yu S.Y."/>
            <person name="Choi S.-H."/>
            <person name="Lee D.H."/>
            <person name="Yoon H."/>
            <person name="Kim B.-Y."/>
            <person name="Lee J.H."/>
            <person name="Lee J.-S."/>
        </authorList>
    </citation>
    <scope>NUCLEOTIDE SEQUENCE [LARGE SCALE GENOMIC DNA]</scope>
    <source>
        <strain evidence="9 10">KGMB02528</strain>
    </source>
</reference>
<dbReference type="InterPro" id="IPR050180">
    <property type="entry name" value="RNR_Ribonuclease"/>
</dbReference>
<evidence type="ECO:0000256" key="6">
    <source>
        <dbReference type="ARBA" id="ARBA00022884"/>
    </source>
</evidence>
<dbReference type="CDD" id="cd04471">
    <property type="entry name" value="S1_RNase_R"/>
    <property type="match status" value="1"/>
</dbReference>
<dbReference type="HAMAP" id="MF_01895">
    <property type="entry name" value="RNase_R"/>
    <property type="match status" value="1"/>
</dbReference>
<gene>
    <name evidence="7" type="primary">rnr</name>
    <name evidence="9" type="ORF">HF320_02785</name>
</gene>
<comment type="function">
    <text evidence="7">3'-5' exoribonuclease that releases 5'-nucleoside monophosphates and is involved in maturation of structured RNAs.</text>
</comment>
<dbReference type="PANTHER" id="PTHR23355">
    <property type="entry name" value="RIBONUCLEASE"/>
    <property type="match status" value="1"/>
</dbReference>
<keyword evidence="3 7" id="KW-0540">Nuclease</keyword>
<protein>
    <recommendedName>
        <fullName evidence="7">Ribonuclease R</fullName>
        <shortName evidence="7">RNase R</shortName>
        <ecNumber evidence="7">3.1.13.1</ecNumber>
    </recommendedName>
</protein>
<dbReference type="GO" id="GO:0003723">
    <property type="term" value="F:RNA binding"/>
    <property type="evidence" value="ECO:0007669"/>
    <property type="project" value="UniProtKB-UniRule"/>
</dbReference>
<dbReference type="InterPro" id="IPR004476">
    <property type="entry name" value="RNase_II/RNase_R"/>
</dbReference>
<keyword evidence="6 7" id="KW-0694">RNA-binding</keyword>
<keyword evidence="4 7" id="KW-0378">Hydrolase</keyword>
<dbReference type="Pfam" id="PF00773">
    <property type="entry name" value="RNB"/>
    <property type="match status" value="1"/>
</dbReference>
<dbReference type="Gene3D" id="2.40.50.140">
    <property type="entry name" value="Nucleic acid-binding proteins"/>
    <property type="match status" value="1"/>
</dbReference>
<sequence length="703" mass="77363">MGRKHKTNGRRSSVRSRRVAGLLGTVCVTGGIATVETAEGVFRLTERGMREAMPGDTVTVSLHRGPGGERRAQVESVEERSQTVLVGTYHQAGPLGVVRPLDKRAKLDFFVPPRDQSPERLGVTDGDLVAARIVSYPTRMESGVVTIERRIGGEDAPDAGIQTVMARYDLADGYAPAALAEAESLELDVESALQDPLRRDIRNRFLLTIDPVDARDFDDAISVERTPAGGWKLGVHIADVSHYVLWESSIDLEARMRSTSVYLADRVLPMLPERLSNDLCSLRPHEDRLAFTVDIELDARGRVVSSRAYPSVIQPRVRLDYDAADWLLRGEEAASDEGEAEDVDLACAERAERARRDAAACGIEITAFLRDADELARARQGVRRRRGAIDFESSEVHVVLDDEGVPERIDVRRRTAATSLVEEAMLLANECVARKLVAAGVPAAFRVHEDPSPDELTAAAEVLIEAQTIDRQEALGIMTGDSHAIEGVLERSAQTSQAPMVNALLLRAMQRAVYRPHNLGHYALGADAYCHFTSPIRRYPDLLVHRALKMLLARERLGARAARERAPRLVGMGSQDMEHILPALCREASSRERIADAAARDSQKVKVAQYYAQRVGERMAATVTWIDQMGAFVRVDETAAEGLVRMSALGGNEWWEFDERRLTLTGASSGEVISLGQRAIVEVVGADCMRGHLNFKLIHTLSI</sequence>
<dbReference type="GO" id="GO:0006402">
    <property type="term" value="P:mRNA catabolic process"/>
    <property type="evidence" value="ECO:0007669"/>
    <property type="project" value="TreeGrafter"/>
</dbReference>
<name>A0A7X9YHA9_9ACTN</name>
<dbReference type="PROSITE" id="PS50126">
    <property type="entry name" value="S1"/>
    <property type="match status" value="1"/>
</dbReference>
<dbReference type="GO" id="GO:0005829">
    <property type="term" value="C:cytosol"/>
    <property type="evidence" value="ECO:0007669"/>
    <property type="project" value="TreeGrafter"/>
</dbReference>
<evidence type="ECO:0000313" key="10">
    <source>
        <dbReference type="Proteomes" id="UP000546970"/>
    </source>
</evidence>
<dbReference type="SUPFAM" id="SSF50249">
    <property type="entry name" value="Nucleic acid-binding proteins"/>
    <property type="match status" value="2"/>
</dbReference>
<comment type="caution">
    <text evidence="9">The sequence shown here is derived from an EMBL/GenBank/DDBJ whole genome shotgun (WGS) entry which is preliminary data.</text>
</comment>
<evidence type="ECO:0000259" key="8">
    <source>
        <dbReference type="PROSITE" id="PS50126"/>
    </source>
</evidence>
<dbReference type="Pfam" id="PF17876">
    <property type="entry name" value="CSD2"/>
    <property type="match status" value="1"/>
</dbReference>
<organism evidence="9 10">
    <name type="scientific">Collinsella acetigenes</name>
    <dbReference type="NCBI Taxonomy" id="2713419"/>
    <lineage>
        <taxon>Bacteria</taxon>
        <taxon>Bacillati</taxon>
        <taxon>Actinomycetota</taxon>
        <taxon>Coriobacteriia</taxon>
        <taxon>Coriobacteriales</taxon>
        <taxon>Coriobacteriaceae</taxon>
        <taxon>Collinsella</taxon>
    </lineage>
</organism>
<evidence type="ECO:0000313" key="9">
    <source>
        <dbReference type="EMBL" id="NMF55262.1"/>
    </source>
</evidence>
<dbReference type="SMART" id="SM00955">
    <property type="entry name" value="RNB"/>
    <property type="match status" value="1"/>
</dbReference>
<keyword evidence="5 7" id="KW-0269">Exonuclease</keyword>
<dbReference type="InterPro" id="IPR040476">
    <property type="entry name" value="CSD2"/>
</dbReference>
<dbReference type="EMBL" id="JABBCP010000001">
    <property type="protein sequence ID" value="NMF55262.1"/>
    <property type="molecule type" value="Genomic_DNA"/>
</dbReference>
<evidence type="ECO:0000256" key="3">
    <source>
        <dbReference type="ARBA" id="ARBA00022722"/>
    </source>
</evidence>
<evidence type="ECO:0000256" key="7">
    <source>
        <dbReference type="HAMAP-Rule" id="MF_01895"/>
    </source>
</evidence>
<dbReference type="GO" id="GO:0008859">
    <property type="term" value="F:exoribonuclease II activity"/>
    <property type="evidence" value="ECO:0007669"/>
    <property type="project" value="UniProtKB-UniRule"/>
</dbReference>
<dbReference type="Pfam" id="PF00575">
    <property type="entry name" value="S1"/>
    <property type="match status" value="1"/>
</dbReference>
<comment type="similarity">
    <text evidence="7">Belongs to the RNR ribonuclease family. RNase R subfamily.</text>
</comment>
<comment type="subcellular location">
    <subcellularLocation>
        <location evidence="7">Cytoplasm</location>
    </subcellularLocation>
</comment>
<dbReference type="Proteomes" id="UP000546970">
    <property type="component" value="Unassembled WGS sequence"/>
</dbReference>
<dbReference type="RefSeq" id="WP_169276926.1">
    <property type="nucleotide sequence ID" value="NZ_JABBCP010000001.1"/>
</dbReference>
<dbReference type="InterPro" id="IPR003029">
    <property type="entry name" value="S1_domain"/>
</dbReference>